<comment type="caution">
    <text evidence="2">The sequence shown here is derived from an EMBL/GenBank/DDBJ whole genome shotgun (WGS) entry which is preliminary data.</text>
</comment>
<name>A0A1Q9EXX1_SYMMI</name>
<proteinExistence type="predicted"/>
<dbReference type="Proteomes" id="UP000186817">
    <property type="component" value="Unassembled WGS sequence"/>
</dbReference>
<sequence length="92" mass="10141">MAPIKAIPPPPGLGTVEPLRPQTSRSVPMQPFEKPPSSAEELDLRERLTEETDKVRDKLGAEKRAAREAVRKRLSALRAAKEASEASDFSTF</sequence>
<evidence type="ECO:0000256" key="1">
    <source>
        <dbReference type="SAM" id="MobiDB-lite"/>
    </source>
</evidence>
<protein>
    <submittedName>
        <fullName evidence="2">Uncharacterized protein</fullName>
    </submittedName>
</protein>
<accession>A0A1Q9EXX1</accession>
<feature type="region of interest" description="Disordered" evidence="1">
    <location>
        <begin position="1"/>
        <end position="67"/>
    </location>
</feature>
<dbReference type="AlphaFoldDB" id="A0A1Q9EXX1"/>
<organism evidence="2 3">
    <name type="scientific">Symbiodinium microadriaticum</name>
    <name type="common">Dinoflagellate</name>
    <name type="synonym">Zooxanthella microadriatica</name>
    <dbReference type="NCBI Taxonomy" id="2951"/>
    <lineage>
        <taxon>Eukaryota</taxon>
        <taxon>Sar</taxon>
        <taxon>Alveolata</taxon>
        <taxon>Dinophyceae</taxon>
        <taxon>Suessiales</taxon>
        <taxon>Symbiodiniaceae</taxon>
        <taxon>Symbiodinium</taxon>
    </lineage>
</organism>
<feature type="compositionally biased region" description="Pro residues" evidence="1">
    <location>
        <begin position="1"/>
        <end position="12"/>
    </location>
</feature>
<reference evidence="2 3" key="1">
    <citation type="submission" date="2016-02" db="EMBL/GenBank/DDBJ databases">
        <title>Genome analysis of coral dinoflagellate symbionts highlights evolutionary adaptations to a symbiotic lifestyle.</title>
        <authorList>
            <person name="Aranda M."/>
            <person name="Li Y."/>
            <person name="Liew Y.J."/>
            <person name="Baumgarten S."/>
            <person name="Simakov O."/>
            <person name="Wilson M."/>
            <person name="Piel J."/>
            <person name="Ashoor H."/>
            <person name="Bougouffa S."/>
            <person name="Bajic V.B."/>
            <person name="Ryu T."/>
            <person name="Ravasi T."/>
            <person name="Bayer T."/>
            <person name="Micklem G."/>
            <person name="Kim H."/>
            <person name="Bhak J."/>
            <person name="Lajeunesse T.C."/>
            <person name="Voolstra C.R."/>
        </authorList>
    </citation>
    <scope>NUCLEOTIDE SEQUENCE [LARGE SCALE GENOMIC DNA]</scope>
    <source>
        <strain evidence="2 3">CCMP2467</strain>
    </source>
</reference>
<dbReference type="EMBL" id="LSRX01000045">
    <property type="protein sequence ID" value="OLQ12294.1"/>
    <property type="molecule type" value="Genomic_DNA"/>
</dbReference>
<gene>
    <name evidence="2" type="ORF">AK812_SmicGene3772</name>
</gene>
<evidence type="ECO:0000313" key="3">
    <source>
        <dbReference type="Proteomes" id="UP000186817"/>
    </source>
</evidence>
<feature type="compositionally biased region" description="Basic and acidic residues" evidence="1">
    <location>
        <begin position="42"/>
        <end position="67"/>
    </location>
</feature>
<keyword evidence="3" id="KW-1185">Reference proteome</keyword>
<evidence type="ECO:0000313" key="2">
    <source>
        <dbReference type="EMBL" id="OLQ12294.1"/>
    </source>
</evidence>